<comment type="caution">
    <text evidence="3">The sequence shown here is derived from an EMBL/GenBank/DDBJ whole genome shotgun (WGS) entry which is preliminary data.</text>
</comment>
<keyword evidence="3" id="KW-0378">Hydrolase</keyword>
<dbReference type="PANTHER" id="PTHR42678">
    <property type="entry name" value="AMIDASE"/>
    <property type="match status" value="1"/>
</dbReference>
<name>A0A941HXZ8_9CAUL</name>
<dbReference type="NCBIfam" id="NF006006">
    <property type="entry name" value="PRK08137.1"/>
    <property type="match status" value="1"/>
</dbReference>
<gene>
    <name evidence="3" type="ORF">JKL49_15690</name>
</gene>
<dbReference type="PANTHER" id="PTHR42678:SF34">
    <property type="entry name" value="OS04G0183300 PROTEIN"/>
    <property type="match status" value="1"/>
</dbReference>
<dbReference type="SUPFAM" id="SSF75304">
    <property type="entry name" value="Amidase signature (AS) enzymes"/>
    <property type="match status" value="1"/>
</dbReference>
<evidence type="ECO:0000259" key="2">
    <source>
        <dbReference type="Pfam" id="PF01425"/>
    </source>
</evidence>
<reference evidence="3" key="1">
    <citation type="submission" date="2021-04" db="EMBL/GenBank/DDBJ databases">
        <title>Draft genome assembly of strain Phenylobacterium sp. 20VBR1 using MiniION and Illumina platforms.</title>
        <authorList>
            <person name="Thomas F.A."/>
            <person name="Krishnan K.P."/>
            <person name="Sinha R.K."/>
        </authorList>
    </citation>
    <scope>NUCLEOTIDE SEQUENCE</scope>
    <source>
        <strain evidence="3">20VBR1</strain>
    </source>
</reference>
<feature type="signal peptide" evidence="1">
    <location>
        <begin position="1"/>
        <end position="19"/>
    </location>
</feature>
<accession>A0A941HXZ8</accession>
<dbReference type="InterPro" id="IPR036928">
    <property type="entry name" value="AS_sf"/>
</dbReference>
<dbReference type="Gene3D" id="3.90.1300.10">
    <property type="entry name" value="Amidase signature (AS) domain"/>
    <property type="match status" value="1"/>
</dbReference>
<dbReference type="EC" id="3.5.1.4" evidence="3"/>
<evidence type="ECO:0000313" key="4">
    <source>
        <dbReference type="Proteomes" id="UP000622580"/>
    </source>
</evidence>
<proteinExistence type="predicted"/>
<dbReference type="EMBL" id="JAGSGD010000001">
    <property type="protein sequence ID" value="MBR7620837.1"/>
    <property type="molecule type" value="Genomic_DNA"/>
</dbReference>
<feature type="domain" description="Amidase" evidence="2">
    <location>
        <begin position="45"/>
        <end position="493"/>
    </location>
</feature>
<dbReference type="InterPro" id="IPR023631">
    <property type="entry name" value="Amidase_dom"/>
</dbReference>
<protein>
    <submittedName>
        <fullName evidence="3">Amidase</fullName>
        <ecNumber evidence="3">3.5.1.4</ecNumber>
    </submittedName>
</protein>
<dbReference type="AlphaFoldDB" id="A0A941HXZ8"/>
<dbReference type="Proteomes" id="UP000622580">
    <property type="component" value="Unassembled WGS sequence"/>
</dbReference>
<evidence type="ECO:0000256" key="1">
    <source>
        <dbReference type="SAM" id="SignalP"/>
    </source>
</evidence>
<dbReference type="GO" id="GO:0004040">
    <property type="term" value="F:amidase activity"/>
    <property type="evidence" value="ECO:0007669"/>
    <property type="project" value="UniProtKB-EC"/>
</dbReference>
<keyword evidence="1" id="KW-0732">Signal</keyword>
<organism evidence="3 4">
    <name type="scientific">Phenylobacterium glaciei</name>
    <dbReference type="NCBI Taxonomy" id="2803784"/>
    <lineage>
        <taxon>Bacteria</taxon>
        <taxon>Pseudomonadati</taxon>
        <taxon>Pseudomonadota</taxon>
        <taxon>Alphaproteobacteria</taxon>
        <taxon>Caulobacterales</taxon>
        <taxon>Caulobacteraceae</taxon>
        <taxon>Phenylobacterium</taxon>
    </lineage>
</organism>
<keyword evidence="4" id="KW-1185">Reference proteome</keyword>
<feature type="chain" id="PRO_5037727892" evidence="1">
    <location>
        <begin position="20"/>
        <end position="524"/>
    </location>
</feature>
<sequence length="524" mass="53154">MKRAAGLIAGLAAASAAHAAEDPAFGGVQDLGQAMATGSATSESLTKAYLARIAALDRQGPKLNSIIVLNPHALADARALDAERKAGKVRGPLHGLPILLKDNIESADDTATTAGSLALKDNVTGRDAPLVKRLTDAGAVILGKTNLSEWANYRSSHSISGWSAMGGLVRNPYALDRSACGSSAGSGAAVAAGLAVAAIGTETDGSITCPAAMNGIVGLKPTVGLVSRTHIIPISASQDTAGPMTRSVADAAAVLTAIAGSDSADPATADADIHKADYLKALDAKALKGVRIGVMRATAGRSPQTDAVFEIALAALKAGGAVLVEVTAPDGKAIDELEDVVLRVEFKAGLNAYLASTSPAQVKSRTLAELIAFNAAEPRETVLFGQEIFVEAQAAPGLDDPAYLKAKADAKRLAGPEGIDKLLKDAKVEVLVAASGGPPSVVDRVNGGRGLGSPSSLPAVAGYPHLTVPMGYVSGLPVGLSFIGTAWSEARLLSLGYAFEQATKVRRAPTFPASVNGSPAFDLQ</sequence>
<dbReference type="RefSeq" id="WP_215341559.1">
    <property type="nucleotide sequence ID" value="NZ_JAGSGD010000001.1"/>
</dbReference>
<dbReference type="Pfam" id="PF01425">
    <property type="entry name" value="Amidase"/>
    <property type="match status" value="1"/>
</dbReference>
<evidence type="ECO:0000313" key="3">
    <source>
        <dbReference type="EMBL" id="MBR7620837.1"/>
    </source>
</evidence>